<feature type="binding site" description="axial binding residue" evidence="13">
    <location>
        <position position="449"/>
    </location>
    <ligand>
        <name>heme</name>
        <dbReference type="ChEBI" id="CHEBI:30413"/>
    </ligand>
    <ligandPart>
        <name>Fe</name>
        <dbReference type="ChEBI" id="CHEBI:18248"/>
    </ligandPart>
</feature>
<keyword evidence="9 14" id="KW-0560">Oxidoreductase</keyword>
<proteinExistence type="inferred from homology"/>
<dbReference type="SUPFAM" id="SSF48264">
    <property type="entry name" value="Cytochrome P450"/>
    <property type="match status" value="1"/>
</dbReference>
<dbReference type="GO" id="GO:0016705">
    <property type="term" value="F:oxidoreductase activity, acting on paired donors, with incorporation or reduction of molecular oxygen"/>
    <property type="evidence" value="ECO:0007669"/>
    <property type="project" value="InterPro"/>
</dbReference>
<evidence type="ECO:0000256" key="6">
    <source>
        <dbReference type="ARBA" id="ARBA00022723"/>
    </source>
</evidence>
<evidence type="ECO:0000256" key="8">
    <source>
        <dbReference type="ARBA" id="ARBA00022848"/>
    </source>
</evidence>
<dbReference type="GO" id="GO:0005789">
    <property type="term" value="C:endoplasmic reticulum membrane"/>
    <property type="evidence" value="ECO:0007669"/>
    <property type="project" value="UniProtKB-SubCell"/>
</dbReference>
<accession>A0A9N9RI95</accession>
<name>A0A9N9RI95_9DIPT</name>
<evidence type="ECO:0000256" key="7">
    <source>
        <dbReference type="ARBA" id="ARBA00022824"/>
    </source>
</evidence>
<evidence type="ECO:0000313" key="15">
    <source>
        <dbReference type="EMBL" id="CAG9798510.1"/>
    </source>
</evidence>
<dbReference type="InterPro" id="IPR002401">
    <property type="entry name" value="Cyt_P450_E_grp-I"/>
</dbReference>
<reference evidence="15" key="1">
    <citation type="submission" date="2022-01" db="EMBL/GenBank/DDBJ databases">
        <authorList>
            <person name="King R."/>
        </authorList>
    </citation>
    <scope>NUCLEOTIDE SEQUENCE</scope>
</reference>
<sequence>MIVIVLLTILIVFLVSFIRKQYTHWDSFDIPHLKAKFPFGNLESIVKKQRSFGTAIYDIYKNSRDQILGIYLFFKPAILIRDPVLIKNVLTTDFEHFHDRGVYVDPKRDAMSGNIFALEGAEWKSLRTRLTPAFTSGKLKGMFENIKSIGTNLVDFMQSHAEEQAEIEIRDIATRYVADSLALIAFGQEGISCIENPDHEFRTNAKQLNSNKSIINVIRASSVFICPTLIKLLRLKGLPGFMRKFCIDMVTKTIQYRETNNIVRKDLMQYLIQLRNNSSTEADEWKIKTSAKGTKSMTYEQIAANIFIFYIAGTESSSSTIAYTLYELTQNENLMERAKMDIQETLEKHNGEINYESIMEMKFIDLCVKETLRKYPGLPILNRECTKDYKVPEMDFIIKKGTSVVISLLGISRDEKFFPNAEKYDPDRFTSIDFNEDMYIPFGTGPRNCIAFRMGLLVVKVAVVMLLKNFNFKALSIKELEFDFGTVGLLPKEGQCKIKILKDADVKAE</sequence>
<dbReference type="PANTHER" id="PTHR24292">
    <property type="entry name" value="CYTOCHROME P450"/>
    <property type="match status" value="1"/>
</dbReference>
<dbReference type="GO" id="GO:0005506">
    <property type="term" value="F:iron ion binding"/>
    <property type="evidence" value="ECO:0007669"/>
    <property type="project" value="InterPro"/>
</dbReference>
<dbReference type="InterPro" id="IPR017972">
    <property type="entry name" value="Cyt_P450_CS"/>
</dbReference>
<keyword evidence="6 13" id="KW-0479">Metal-binding</keyword>
<dbReference type="CDD" id="cd11056">
    <property type="entry name" value="CYP6-like"/>
    <property type="match status" value="1"/>
</dbReference>
<dbReference type="GO" id="GO:0020037">
    <property type="term" value="F:heme binding"/>
    <property type="evidence" value="ECO:0007669"/>
    <property type="project" value="InterPro"/>
</dbReference>
<evidence type="ECO:0000256" key="12">
    <source>
        <dbReference type="ARBA" id="ARBA00023136"/>
    </source>
</evidence>
<evidence type="ECO:0000313" key="16">
    <source>
        <dbReference type="Proteomes" id="UP001153620"/>
    </source>
</evidence>
<evidence type="ECO:0000256" key="13">
    <source>
        <dbReference type="PIRSR" id="PIRSR602401-1"/>
    </source>
</evidence>
<keyword evidence="10 13" id="KW-0408">Iron</keyword>
<dbReference type="Pfam" id="PF00067">
    <property type="entry name" value="p450"/>
    <property type="match status" value="1"/>
</dbReference>
<reference evidence="15" key="2">
    <citation type="submission" date="2022-10" db="EMBL/GenBank/DDBJ databases">
        <authorList>
            <consortium name="ENA_rothamsted_submissions"/>
            <consortium name="culmorum"/>
            <person name="King R."/>
        </authorList>
    </citation>
    <scope>NUCLEOTIDE SEQUENCE</scope>
</reference>
<evidence type="ECO:0000256" key="11">
    <source>
        <dbReference type="ARBA" id="ARBA00023033"/>
    </source>
</evidence>
<dbReference type="EMBL" id="OU895877">
    <property type="protein sequence ID" value="CAG9798510.1"/>
    <property type="molecule type" value="Genomic_DNA"/>
</dbReference>
<comment type="cofactor">
    <cofactor evidence="1 13">
        <name>heme</name>
        <dbReference type="ChEBI" id="CHEBI:30413"/>
    </cofactor>
</comment>
<evidence type="ECO:0000256" key="1">
    <source>
        <dbReference type="ARBA" id="ARBA00001971"/>
    </source>
</evidence>
<evidence type="ECO:0000256" key="9">
    <source>
        <dbReference type="ARBA" id="ARBA00023002"/>
    </source>
</evidence>
<dbReference type="OrthoDB" id="2789670at2759"/>
<evidence type="ECO:0000256" key="3">
    <source>
        <dbReference type="ARBA" id="ARBA00004406"/>
    </source>
</evidence>
<comment type="subcellular location">
    <subcellularLocation>
        <location evidence="3">Endoplasmic reticulum membrane</location>
        <topology evidence="3">Peripheral membrane protein</topology>
    </subcellularLocation>
    <subcellularLocation>
        <location evidence="2">Microsome membrane</location>
        <topology evidence="2">Peripheral membrane protein</topology>
    </subcellularLocation>
</comment>
<dbReference type="InterPro" id="IPR036396">
    <property type="entry name" value="Cyt_P450_sf"/>
</dbReference>
<keyword evidence="16" id="KW-1185">Reference proteome</keyword>
<dbReference type="PANTHER" id="PTHR24292:SF93">
    <property type="entry name" value="CYTOCHROME P450 310A1-RELATED"/>
    <property type="match status" value="1"/>
</dbReference>
<evidence type="ECO:0000256" key="2">
    <source>
        <dbReference type="ARBA" id="ARBA00004174"/>
    </source>
</evidence>
<evidence type="ECO:0000256" key="10">
    <source>
        <dbReference type="ARBA" id="ARBA00023004"/>
    </source>
</evidence>
<dbReference type="PRINTS" id="PR00385">
    <property type="entry name" value="P450"/>
</dbReference>
<evidence type="ECO:0000256" key="4">
    <source>
        <dbReference type="ARBA" id="ARBA00010617"/>
    </source>
</evidence>
<keyword evidence="5 13" id="KW-0349">Heme</keyword>
<keyword evidence="8" id="KW-0492">Microsome</keyword>
<evidence type="ECO:0000256" key="5">
    <source>
        <dbReference type="ARBA" id="ARBA00022617"/>
    </source>
</evidence>
<dbReference type="InterPro" id="IPR001128">
    <property type="entry name" value="Cyt_P450"/>
</dbReference>
<keyword evidence="7" id="KW-0256">Endoplasmic reticulum</keyword>
<dbReference type="Gene3D" id="1.10.630.10">
    <property type="entry name" value="Cytochrome P450"/>
    <property type="match status" value="1"/>
</dbReference>
<dbReference type="PROSITE" id="PS00086">
    <property type="entry name" value="CYTOCHROME_P450"/>
    <property type="match status" value="1"/>
</dbReference>
<evidence type="ECO:0008006" key="17">
    <source>
        <dbReference type="Google" id="ProtNLM"/>
    </source>
</evidence>
<evidence type="ECO:0000256" key="14">
    <source>
        <dbReference type="RuleBase" id="RU000461"/>
    </source>
</evidence>
<comment type="similarity">
    <text evidence="4 14">Belongs to the cytochrome P450 family.</text>
</comment>
<dbReference type="Proteomes" id="UP001153620">
    <property type="component" value="Chromosome 1"/>
</dbReference>
<protein>
    <recommendedName>
        <fullName evidence="17">Cytochrome P450</fullName>
    </recommendedName>
</protein>
<dbReference type="InterPro" id="IPR050476">
    <property type="entry name" value="Insect_CytP450_Detox"/>
</dbReference>
<keyword evidence="12" id="KW-0472">Membrane</keyword>
<dbReference type="PRINTS" id="PR00463">
    <property type="entry name" value="EP450I"/>
</dbReference>
<dbReference type="AlphaFoldDB" id="A0A9N9RI95"/>
<dbReference type="GO" id="GO:0004497">
    <property type="term" value="F:monooxygenase activity"/>
    <property type="evidence" value="ECO:0007669"/>
    <property type="project" value="UniProtKB-KW"/>
</dbReference>
<dbReference type="FunFam" id="1.10.630.10:FF:000042">
    <property type="entry name" value="Cytochrome P450"/>
    <property type="match status" value="1"/>
</dbReference>
<gene>
    <name evidence="15" type="ORF">CHIRRI_LOCUS1492</name>
</gene>
<keyword evidence="11 14" id="KW-0503">Monooxygenase</keyword>
<organism evidence="15 16">
    <name type="scientific">Chironomus riparius</name>
    <dbReference type="NCBI Taxonomy" id="315576"/>
    <lineage>
        <taxon>Eukaryota</taxon>
        <taxon>Metazoa</taxon>
        <taxon>Ecdysozoa</taxon>
        <taxon>Arthropoda</taxon>
        <taxon>Hexapoda</taxon>
        <taxon>Insecta</taxon>
        <taxon>Pterygota</taxon>
        <taxon>Neoptera</taxon>
        <taxon>Endopterygota</taxon>
        <taxon>Diptera</taxon>
        <taxon>Nematocera</taxon>
        <taxon>Chironomoidea</taxon>
        <taxon>Chironomidae</taxon>
        <taxon>Chironominae</taxon>
        <taxon>Chironomus</taxon>
    </lineage>
</organism>